<dbReference type="AlphaFoldDB" id="A0A6N2UK33"/>
<comment type="similarity">
    <text evidence="1">Belongs to the glycosyl hydrolase 3 family.</text>
</comment>
<dbReference type="GO" id="GO:0004553">
    <property type="term" value="F:hydrolase activity, hydrolyzing O-glycosyl compounds"/>
    <property type="evidence" value="ECO:0007669"/>
    <property type="project" value="InterPro"/>
</dbReference>
<dbReference type="GO" id="GO:0005975">
    <property type="term" value="P:carbohydrate metabolic process"/>
    <property type="evidence" value="ECO:0007669"/>
    <property type="project" value="InterPro"/>
</dbReference>
<organism evidence="4">
    <name type="scientific">Blautia hansenii</name>
    <name type="common">Ruminococcus hansenii</name>
    <dbReference type="NCBI Taxonomy" id="1322"/>
    <lineage>
        <taxon>Bacteria</taxon>
        <taxon>Bacillati</taxon>
        <taxon>Bacillota</taxon>
        <taxon>Clostridia</taxon>
        <taxon>Lachnospirales</taxon>
        <taxon>Lachnospiraceae</taxon>
        <taxon>Blautia</taxon>
    </lineage>
</organism>
<dbReference type="PRINTS" id="PR00133">
    <property type="entry name" value="GLHYDRLASE3"/>
</dbReference>
<keyword evidence="2 4" id="KW-0378">Hydrolase</keyword>
<evidence type="ECO:0000256" key="2">
    <source>
        <dbReference type="ARBA" id="ARBA00022801"/>
    </source>
</evidence>
<sequence length="121" mass="13484">MNVHRNPLCGRNFEYYSEDPLVSGKMAAAITRGVQSKEGVGTTIKHFACNSQEDNRMGSNSILSERTLREIYLRGFEIAVKTSQPMAIMTSYNLINGVHAANCKDICTVAARKEWISRISL</sequence>
<evidence type="ECO:0000256" key="1">
    <source>
        <dbReference type="ARBA" id="ARBA00005336"/>
    </source>
</evidence>
<accession>A0A6N2UK33</accession>
<dbReference type="InterPro" id="IPR036962">
    <property type="entry name" value="Glyco_hydro_3_N_sf"/>
</dbReference>
<reference evidence="4" key="1">
    <citation type="submission" date="2019-11" db="EMBL/GenBank/DDBJ databases">
        <authorList>
            <person name="Feng L."/>
        </authorList>
    </citation>
    <scope>NUCLEOTIDE SEQUENCE</scope>
    <source>
        <strain evidence="4">BhanseniiLFYP23</strain>
    </source>
</reference>
<evidence type="ECO:0000313" key="4">
    <source>
        <dbReference type="EMBL" id="VYT17192.1"/>
    </source>
</evidence>
<dbReference type="SUPFAM" id="SSF51445">
    <property type="entry name" value="(Trans)glycosidases"/>
    <property type="match status" value="1"/>
</dbReference>
<dbReference type="PANTHER" id="PTHR42715">
    <property type="entry name" value="BETA-GLUCOSIDASE"/>
    <property type="match status" value="1"/>
</dbReference>
<dbReference type="PANTHER" id="PTHR42715:SF10">
    <property type="entry name" value="BETA-GLUCOSIDASE"/>
    <property type="match status" value="1"/>
</dbReference>
<dbReference type="Pfam" id="PF00933">
    <property type="entry name" value="Glyco_hydro_3"/>
    <property type="match status" value="1"/>
</dbReference>
<dbReference type="InterPro" id="IPR001764">
    <property type="entry name" value="Glyco_hydro_3_N"/>
</dbReference>
<protein>
    <submittedName>
        <fullName evidence="4">Exo-alpha-(1-&gt;6)-L-arabinopyranosidase</fullName>
        <ecNumber evidence="4">3.2.1.-</ecNumber>
    </submittedName>
</protein>
<evidence type="ECO:0000259" key="3">
    <source>
        <dbReference type="Pfam" id="PF00933"/>
    </source>
</evidence>
<keyword evidence="4" id="KW-0326">Glycosidase</keyword>
<name>A0A6N2UK33_BLAHA</name>
<dbReference type="InterPro" id="IPR017853">
    <property type="entry name" value="GH"/>
</dbReference>
<dbReference type="EC" id="3.2.1.-" evidence="4"/>
<gene>
    <name evidence="4" type="ORF">BHLFYP23_00445</name>
</gene>
<dbReference type="EMBL" id="CACRSY010000014">
    <property type="protein sequence ID" value="VYT17192.1"/>
    <property type="molecule type" value="Genomic_DNA"/>
</dbReference>
<dbReference type="InterPro" id="IPR050288">
    <property type="entry name" value="Cellulose_deg_GH3"/>
</dbReference>
<dbReference type="Gene3D" id="3.20.20.300">
    <property type="entry name" value="Glycoside hydrolase, family 3, N-terminal domain"/>
    <property type="match status" value="1"/>
</dbReference>
<proteinExistence type="inferred from homology"/>
<feature type="domain" description="Glycoside hydrolase family 3 N-terminal" evidence="3">
    <location>
        <begin position="2"/>
        <end position="115"/>
    </location>
</feature>